<keyword evidence="4" id="KW-0732">Signal</keyword>
<name>A0AAD3NGB4_LATJO</name>
<dbReference type="AlphaFoldDB" id="A0AAD3NGB4"/>
<dbReference type="GO" id="GO:0016477">
    <property type="term" value="P:cell migration"/>
    <property type="evidence" value="ECO:0007669"/>
    <property type="project" value="TreeGrafter"/>
</dbReference>
<feature type="domain" description="Laminin EGF-like" evidence="11">
    <location>
        <begin position="294"/>
        <end position="341"/>
    </location>
</feature>
<dbReference type="GO" id="GO:0009887">
    <property type="term" value="P:animal organ morphogenesis"/>
    <property type="evidence" value="ECO:0007669"/>
    <property type="project" value="TreeGrafter"/>
</dbReference>
<evidence type="ECO:0000256" key="6">
    <source>
        <dbReference type="ARBA" id="ARBA00022869"/>
    </source>
</evidence>
<organism evidence="14 15">
    <name type="scientific">Lates japonicus</name>
    <name type="common">Japanese lates</name>
    <dbReference type="NCBI Taxonomy" id="270547"/>
    <lineage>
        <taxon>Eukaryota</taxon>
        <taxon>Metazoa</taxon>
        <taxon>Chordata</taxon>
        <taxon>Craniata</taxon>
        <taxon>Vertebrata</taxon>
        <taxon>Euteleostomi</taxon>
        <taxon>Actinopterygii</taxon>
        <taxon>Neopterygii</taxon>
        <taxon>Teleostei</taxon>
        <taxon>Neoteleostei</taxon>
        <taxon>Acanthomorphata</taxon>
        <taxon>Carangaria</taxon>
        <taxon>Carangaria incertae sedis</taxon>
        <taxon>Centropomidae</taxon>
        <taxon>Lates</taxon>
    </lineage>
</organism>
<dbReference type="PRINTS" id="PR00011">
    <property type="entry name" value="EGFLAMININ"/>
</dbReference>
<keyword evidence="2" id="KW-0964">Secreted</keyword>
<dbReference type="GO" id="GO:0034446">
    <property type="term" value="P:substrate adhesion-dependent cell spreading"/>
    <property type="evidence" value="ECO:0007669"/>
    <property type="project" value="TreeGrafter"/>
</dbReference>
<evidence type="ECO:0000256" key="10">
    <source>
        <dbReference type="PROSITE-ProRule" id="PRU00460"/>
    </source>
</evidence>
<dbReference type="GO" id="GO:0009888">
    <property type="term" value="P:tissue development"/>
    <property type="evidence" value="ECO:0007669"/>
    <property type="project" value="TreeGrafter"/>
</dbReference>
<feature type="disulfide bond" evidence="10">
    <location>
        <begin position="294"/>
        <end position="306"/>
    </location>
</feature>
<dbReference type="Proteomes" id="UP001279410">
    <property type="component" value="Unassembled WGS sequence"/>
</dbReference>
<dbReference type="EMBL" id="BRZM01000548">
    <property type="protein sequence ID" value="GLD71225.1"/>
    <property type="molecule type" value="Genomic_DNA"/>
</dbReference>
<dbReference type="SMART" id="SM00180">
    <property type="entry name" value="EGF_Lam"/>
    <property type="match status" value="3"/>
</dbReference>
<proteinExistence type="predicted"/>
<dbReference type="PROSITE" id="PS50027">
    <property type="entry name" value="EGF_LAM_2"/>
    <property type="match status" value="2"/>
</dbReference>
<evidence type="ECO:0000256" key="3">
    <source>
        <dbReference type="ARBA" id="ARBA00022530"/>
    </source>
</evidence>
<dbReference type="Pfam" id="PF21199">
    <property type="entry name" value="LAMININ_IV_B"/>
    <property type="match status" value="1"/>
</dbReference>
<dbReference type="FunFam" id="2.10.25.10:FF:000083">
    <property type="entry name" value="Laminin subunit alpha"/>
    <property type="match status" value="1"/>
</dbReference>
<accession>A0AAD3NGB4</accession>
<dbReference type="PROSITE" id="PS01248">
    <property type="entry name" value="EGF_LAM_1"/>
    <property type="match status" value="1"/>
</dbReference>
<dbReference type="GO" id="GO:0043256">
    <property type="term" value="C:laminin complex"/>
    <property type="evidence" value="ECO:0007669"/>
    <property type="project" value="TreeGrafter"/>
</dbReference>
<dbReference type="InterPro" id="IPR050440">
    <property type="entry name" value="Laminin/Netrin_ECM"/>
</dbReference>
<keyword evidence="6" id="KW-0084">Basement membrane</keyword>
<dbReference type="GO" id="GO:0007411">
    <property type="term" value="P:axon guidance"/>
    <property type="evidence" value="ECO:0007669"/>
    <property type="project" value="TreeGrafter"/>
</dbReference>
<keyword evidence="9 10" id="KW-0424">Laminin EGF-like domain</keyword>
<feature type="disulfide bond" evidence="10">
    <location>
        <begin position="315"/>
        <end position="324"/>
    </location>
</feature>
<evidence type="ECO:0000256" key="4">
    <source>
        <dbReference type="ARBA" id="ARBA00022729"/>
    </source>
</evidence>
<feature type="disulfide bond" evidence="10">
    <location>
        <begin position="342"/>
        <end position="354"/>
    </location>
</feature>
<comment type="subcellular location">
    <subcellularLocation>
        <location evidence="1">Secreted</location>
        <location evidence="1">Extracellular space</location>
        <location evidence="1">Extracellular matrix</location>
        <location evidence="1">Basement membrane</location>
    </subcellularLocation>
</comment>
<sequence length="419" mass="45777">MIGRRCSDPAPGYFLPQLDYFLYEAELTAPLHVESSPSSTNAPSLSSSLLNPVVLPQCEQYYREQGYDFKFTNGRVVLVRRTRRHVRRRRQGQHQTSIPLDPGHALQIIPRQRTPDQPVTWTGLGLVRVLEGAGLRFTVDNLPSSMDYQLVIRYEPETPSDWLASVSIITLSPGDGGCSSDPIGSQTLVLPGNSRGGVLDSAVCLNAGARYFVNVIFNKQPGSDGSHILIDSMGLIPSIDSVQDFCSQSDLESFRRFRCIGLAAELDPQESLPEICEGLIKSMSARIHSGAVPCKCNVIGSLGPSCSKLGGFCECKPNVIGRCCDTCAPLTFGFGPGGCKPCECDRQGSVSELCDQVRGQCACRSEVTGRRCDRCQVGFWRFPLCRPCECNGLSEVCDQETGECLNCREHANGPHCDRL</sequence>
<keyword evidence="8" id="KW-0325">Glycoprotein</keyword>
<keyword evidence="3" id="KW-0272">Extracellular matrix</keyword>
<dbReference type="SUPFAM" id="SSF57196">
    <property type="entry name" value="EGF/Laminin"/>
    <property type="match status" value="2"/>
</dbReference>
<dbReference type="FunFam" id="2.10.25.10:FF:000188">
    <property type="entry name" value="Laminin subunit gamma 2"/>
    <property type="match status" value="1"/>
</dbReference>
<feature type="disulfide bond" evidence="10">
    <location>
        <begin position="363"/>
        <end position="372"/>
    </location>
</feature>
<dbReference type="PROSITE" id="PS51116">
    <property type="entry name" value="LAMININ_IVB"/>
    <property type="match status" value="1"/>
</dbReference>
<evidence type="ECO:0000256" key="2">
    <source>
        <dbReference type="ARBA" id="ARBA00022525"/>
    </source>
</evidence>
<feature type="disulfide bond" evidence="10">
    <location>
        <begin position="296"/>
        <end position="313"/>
    </location>
</feature>
<dbReference type="CDD" id="cd00055">
    <property type="entry name" value="EGF_Lam"/>
    <property type="match status" value="3"/>
</dbReference>
<feature type="disulfide bond" evidence="10">
    <location>
        <begin position="344"/>
        <end position="361"/>
    </location>
</feature>
<evidence type="ECO:0000256" key="8">
    <source>
        <dbReference type="ARBA" id="ARBA00023180"/>
    </source>
</evidence>
<evidence type="ECO:0000313" key="14">
    <source>
        <dbReference type="EMBL" id="GLD71225.1"/>
    </source>
</evidence>
<evidence type="ECO:0000256" key="7">
    <source>
        <dbReference type="ARBA" id="ARBA00023157"/>
    </source>
</evidence>
<dbReference type="InterPro" id="IPR013015">
    <property type="entry name" value="Laminin_IV_B"/>
</dbReference>
<dbReference type="InterPro" id="IPR002049">
    <property type="entry name" value="LE_dom"/>
</dbReference>
<gene>
    <name evidence="13" type="ORF">AKAME5_002199100</name>
    <name evidence="14" type="ORF">AKAME5_002254600</name>
</gene>
<keyword evidence="5" id="KW-0677">Repeat</keyword>
<evidence type="ECO:0000259" key="11">
    <source>
        <dbReference type="PROSITE" id="PS50027"/>
    </source>
</evidence>
<evidence type="ECO:0000256" key="5">
    <source>
        <dbReference type="ARBA" id="ARBA00022737"/>
    </source>
</evidence>
<dbReference type="EMBL" id="BRZM01000407">
    <property type="protein sequence ID" value="GLD70673.1"/>
    <property type="molecule type" value="Genomic_DNA"/>
</dbReference>
<evidence type="ECO:0000259" key="12">
    <source>
        <dbReference type="PROSITE" id="PS51116"/>
    </source>
</evidence>
<dbReference type="Pfam" id="PF00053">
    <property type="entry name" value="EGF_laminin"/>
    <property type="match status" value="3"/>
</dbReference>
<dbReference type="Gene3D" id="2.10.25.10">
    <property type="entry name" value="Laminin"/>
    <property type="match status" value="3"/>
</dbReference>
<evidence type="ECO:0000256" key="1">
    <source>
        <dbReference type="ARBA" id="ARBA00004302"/>
    </source>
</evidence>
<dbReference type="PANTHER" id="PTHR10574">
    <property type="entry name" value="NETRIN/LAMININ-RELATED"/>
    <property type="match status" value="1"/>
</dbReference>
<comment type="caution">
    <text evidence="10">Lacks conserved residue(s) required for the propagation of feature annotation.</text>
</comment>
<evidence type="ECO:0000256" key="9">
    <source>
        <dbReference type="ARBA" id="ARBA00023292"/>
    </source>
</evidence>
<dbReference type="PANTHER" id="PTHR10574:SF279">
    <property type="entry name" value="LAMININ SUBUNIT BETA 4"/>
    <property type="match status" value="1"/>
</dbReference>
<keyword evidence="15" id="KW-1185">Reference proteome</keyword>
<reference evidence="14" key="1">
    <citation type="submission" date="2022-08" db="EMBL/GenBank/DDBJ databases">
        <title>Genome sequencing of akame (Lates japonicus).</title>
        <authorList>
            <person name="Hashiguchi Y."/>
            <person name="Takahashi H."/>
        </authorList>
    </citation>
    <scope>NUCLEOTIDE SEQUENCE</scope>
    <source>
        <strain evidence="14">Kochi</strain>
    </source>
</reference>
<evidence type="ECO:0000313" key="15">
    <source>
        <dbReference type="Proteomes" id="UP001279410"/>
    </source>
</evidence>
<keyword evidence="7 10" id="KW-1015">Disulfide bond</keyword>
<feature type="domain" description="Laminin IV type B" evidence="12">
    <location>
        <begin position="15"/>
        <end position="288"/>
    </location>
</feature>
<evidence type="ECO:0000313" key="13">
    <source>
        <dbReference type="EMBL" id="GLD70673.1"/>
    </source>
</evidence>
<comment type="caution">
    <text evidence="14">The sequence shown here is derived from an EMBL/GenBank/DDBJ whole genome shotgun (WGS) entry which is preliminary data.</text>
</comment>
<dbReference type="GO" id="GO:0070831">
    <property type="term" value="P:basement membrane assembly"/>
    <property type="evidence" value="ECO:0007669"/>
    <property type="project" value="TreeGrafter"/>
</dbReference>
<protein>
    <submittedName>
        <fullName evidence="14">Laminin subunit beta-4-like isoform X1</fullName>
    </submittedName>
</protein>
<feature type="domain" description="Laminin EGF-like" evidence="11">
    <location>
        <begin position="342"/>
        <end position="387"/>
    </location>
</feature>